<organism evidence="2 3">
    <name type="scientific">Besnoitia besnoiti</name>
    <name type="common">Apicomplexan protozoan</name>
    <dbReference type="NCBI Taxonomy" id="94643"/>
    <lineage>
        <taxon>Eukaryota</taxon>
        <taxon>Sar</taxon>
        <taxon>Alveolata</taxon>
        <taxon>Apicomplexa</taxon>
        <taxon>Conoidasida</taxon>
        <taxon>Coccidia</taxon>
        <taxon>Eucoccidiorida</taxon>
        <taxon>Eimeriorina</taxon>
        <taxon>Sarcocystidae</taxon>
        <taxon>Besnoitia</taxon>
    </lineage>
</organism>
<sequence>MAADLRRTATALASRGLFVPPVSCWTPASSRQELAWASLADILRRSDNYFAKLNLFSSLLVLPIGGAAEHLKRGLLHKLRRREQEVRRRKAEGEQIRARQTDGGDAAPTDAPLEGKAPEPNRKAATLLEGPGTRRRARSCEGPGDEPGANPRGDAWRGVAGKKTRQRKATAVAQRCGESEELANLERGKREIEQTINSVNHPAATGFVFLLSEYVGPADLAPTLPQPSRLFPRVICPALDASLFAPPAGGERARERRGAFGPPCAGAEKRLRDSPSSSAAKKKAPDECERAREDREREEEEDEPEDDRKKEVLARLVVAAPESQIPDWVWRPVAGALVVCENENNREISFLFCRPSLAAEALHQLVRVLLMRVVALSLCWRRASEQGWRGKVGRTKFVTLKGLSLPFFPDAATAFLTRPCGLGFAKHFEVFGEHTDSGRDGACVCHRRLGTRLRALTSAGVPPGDHAGGGDAGAAAGRAAGPSRGRARKTPAEEWLPPEGDEEREAAWRRRRPEDFFFYGISESRFLRNWDANNALLIPDAVPLSVHSLAPRATLTPTGQQLDDMPHASLMNPAQPGVAVVRDSRRQPEAGARHTLCGKGFPL</sequence>
<proteinExistence type="predicted"/>
<protein>
    <submittedName>
        <fullName evidence="2">Uncharacterized protein</fullName>
    </submittedName>
</protein>
<feature type="region of interest" description="Disordered" evidence="1">
    <location>
        <begin position="83"/>
        <end position="165"/>
    </location>
</feature>
<comment type="caution">
    <text evidence="2">The sequence shown here is derived from an EMBL/GenBank/DDBJ whole genome shotgun (WGS) entry which is preliminary data.</text>
</comment>
<feature type="compositionally biased region" description="Low complexity" evidence="1">
    <location>
        <begin position="473"/>
        <end position="484"/>
    </location>
</feature>
<reference evidence="2 3" key="1">
    <citation type="submission" date="2017-09" db="EMBL/GenBank/DDBJ databases">
        <title>Genome sequencing of Besnoitia besnoiti strain Bb-Ger1.</title>
        <authorList>
            <person name="Schares G."/>
            <person name="Venepally P."/>
            <person name="Lorenzi H.A."/>
        </authorList>
    </citation>
    <scope>NUCLEOTIDE SEQUENCE [LARGE SCALE GENOMIC DNA]</scope>
    <source>
        <strain evidence="2 3">Bb-Ger1</strain>
    </source>
</reference>
<evidence type="ECO:0000313" key="2">
    <source>
        <dbReference type="EMBL" id="PFH31828.1"/>
    </source>
</evidence>
<dbReference type="AlphaFoldDB" id="A0A2A9LZL7"/>
<feature type="compositionally biased region" description="Basic and acidic residues" evidence="1">
    <location>
        <begin position="283"/>
        <end position="295"/>
    </location>
</feature>
<feature type="region of interest" description="Disordered" evidence="1">
    <location>
        <begin position="457"/>
        <end position="507"/>
    </location>
</feature>
<dbReference type="GeneID" id="40307380"/>
<dbReference type="OrthoDB" id="10675015at2759"/>
<accession>A0A2A9LZL7</accession>
<gene>
    <name evidence="2" type="ORF">BESB_023200</name>
</gene>
<dbReference type="Proteomes" id="UP000224006">
    <property type="component" value="Chromosome XII"/>
</dbReference>
<dbReference type="VEuPathDB" id="ToxoDB:BESB_023200"/>
<dbReference type="KEGG" id="bbes:BESB_023200"/>
<evidence type="ECO:0000256" key="1">
    <source>
        <dbReference type="SAM" id="MobiDB-lite"/>
    </source>
</evidence>
<keyword evidence="3" id="KW-1185">Reference proteome</keyword>
<feature type="compositionally biased region" description="Basic and acidic residues" evidence="1">
    <location>
        <begin position="83"/>
        <end position="102"/>
    </location>
</feature>
<dbReference type="RefSeq" id="XP_029215837.1">
    <property type="nucleotide sequence ID" value="XM_029361022.1"/>
</dbReference>
<feature type="compositionally biased region" description="Acidic residues" evidence="1">
    <location>
        <begin position="296"/>
        <end position="305"/>
    </location>
</feature>
<feature type="region of interest" description="Disordered" evidence="1">
    <location>
        <begin position="247"/>
        <end position="308"/>
    </location>
</feature>
<dbReference type="EMBL" id="NWUJ01000013">
    <property type="protein sequence ID" value="PFH31828.1"/>
    <property type="molecule type" value="Genomic_DNA"/>
</dbReference>
<name>A0A2A9LZL7_BESBE</name>
<evidence type="ECO:0000313" key="3">
    <source>
        <dbReference type="Proteomes" id="UP000224006"/>
    </source>
</evidence>